<dbReference type="SUPFAM" id="SSF50630">
    <property type="entry name" value="Acid proteases"/>
    <property type="match status" value="1"/>
</dbReference>
<protein>
    <submittedName>
        <fullName evidence="11">Uncharacterized protein LOC104611204</fullName>
    </submittedName>
</protein>
<dbReference type="GO" id="GO:0003964">
    <property type="term" value="F:RNA-directed DNA polymerase activity"/>
    <property type="evidence" value="ECO:0007669"/>
    <property type="project" value="UniProtKB-KW"/>
</dbReference>
<dbReference type="PANTHER" id="PTHR24559:SF450">
    <property type="entry name" value="RNA-DIRECTED DNA POLYMERASE HOMOLOG"/>
    <property type="match status" value="1"/>
</dbReference>
<dbReference type="Gene3D" id="3.10.10.10">
    <property type="entry name" value="HIV Type 1 Reverse Transcriptase, subunit A, domain 1"/>
    <property type="match status" value="1"/>
</dbReference>
<evidence type="ECO:0000313" key="11">
    <source>
        <dbReference type="RefSeq" id="XP_010276476.1"/>
    </source>
</evidence>
<organism evidence="10 11">
    <name type="scientific">Nelumbo nucifera</name>
    <name type="common">Sacred lotus</name>
    <dbReference type="NCBI Taxonomy" id="4432"/>
    <lineage>
        <taxon>Eukaryota</taxon>
        <taxon>Viridiplantae</taxon>
        <taxon>Streptophyta</taxon>
        <taxon>Embryophyta</taxon>
        <taxon>Tracheophyta</taxon>
        <taxon>Spermatophyta</taxon>
        <taxon>Magnoliopsida</taxon>
        <taxon>Proteales</taxon>
        <taxon>Nelumbonaceae</taxon>
        <taxon>Nelumbo</taxon>
    </lineage>
</organism>
<dbReference type="CDD" id="cd00303">
    <property type="entry name" value="retropepsin_like"/>
    <property type="match status" value="1"/>
</dbReference>
<dbReference type="GeneID" id="104611204"/>
<keyword evidence="1" id="KW-0645">Protease</keyword>
<name>A0A1U8B9W8_NELNU</name>
<keyword evidence="6" id="KW-0378">Hydrolase</keyword>
<evidence type="ECO:0000256" key="4">
    <source>
        <dbReference type="ARBA" id="ARBA00022722"/>
    </source>
</evidence>
<evidence type="ECO:0000256" key="8">
    <source>
        <dbReference type="SAM" id="MobiDB-lite"/>
    </source>
</evidence>
<dbReference type="CDD" id="cd01647">
    <property type="entry name" value="RT_LTR"/>
    <property type="match status" value="1"/>
</dbReference>
<dbReference type="Pfam" id="PF08284">
    <property type="entry name" value="RVP_2"/>
    <property type="match status" value="1"/>
</dbReference>
<evidence type="ECO:0000259" key="9">
    <source>
        <dbReference type="PROSITE" id="PS50878"/>
    </source>
</evidence>
<dbReference type="KEGG" id="nnu:104611204"/>
<dbReference type="Gene3D" id="3.30.70.270">
    <property type="match status" value="2"/>
</dbReference>
<dbReference type="Gene3D" id="2.40.70.10">
    <property type="entry name" value="Acid Proteases"/>
    <property type="match status" value="1"/>
</dbReference>
<evidence type="ECO:0000256" key="1">
    <source>
        <dbReference type="ARBA" id="ARBA00022670"/>
    </source>
</evidence>
<dbReference type="GO" id="GO:0008233">
    <property type="term" value="F:peptidase activity"/>
    <property type="evidence" value="ECO:0007669"/>
    <property type="project" value="UniProtKB-KW"/>
</dbReference>
<keyword evidence="3" id="KW-0548">Nucleotidyltransferase</keyword>
<proteinExistence type="predicted"/>
<keyword evidence="5" id="KW-0255">Endonuclease</keyword>
<feature type="compositionally biased region" description="Polar residues" evidence="8">
    <location>
        <begin position="26"/>
        <end position="45"/>
    </location>
</feature>
<accession>A0A1U8B9W8</accession>
<dbReference type="AlphaFoldDB" id="A0A1U8B9W8"/>
<sequence length="608" mass="68890">MKIKQPRTLIDTIGVARLIEERNQLQRKSNQQVRSQPAVVSQRGSPNPMAGVLRPPPTQRTNQVPSAPPATFRRLTNQEARERREKGLCYYCDERFTAGHRCERPQLFMIEDPVQADTENDEPEAENQEAIPEISFHAIAGAEHPQTIRVLGKLKNKNVTVPIDGGSTHNFIDQAIVSKFGLPVNRDKKIQVMVANREKIECVGQCRALTLTIQGHPITADYYVLPVAACQLVLGVQWLETLGPIEMDYKQLTLAFKKGGVSCTFQGVGRANIKALTDKECNGLQGTGFLFQIVPSNCISQPSCYPPEMDHILTEFSHVFEPPTNLPPKRPHDHQIPLLPDKGPVSVRPYRYPYYQKTEIEEMVKELLQSGLIRPSNSPFSSPVLLVKKADGAWRFCMDYRALNDITVKNKYPIPVIDELLDELHGTKFYSKLDLRSGYHQIRVQEEDILKTAFRTHEGHYEFLVMPFGLANAPETFQSLMNDLFRPYLRKFILVFFDDILVYSKSWEDHISHLRIVLKILSSNQLFAKMSKCRFGVSQVEYLGHIISEQGMSVDPTKIQVVIEWPTPTSAKGVRGFLGLAGYYRKFIRNFGSIVAPLTQLLTKGGFQ</sequence>
<dbReference type="GO" id="GO:0004519">
    <property type="term" value="F:endonuclease activity"/>
    <property type="evidence" value="ECO:0007669"/>
    <property type="project" value="UniProtKB-KW"/>
</dbReference>
<gene>
    <name evidence="11" type="primary">LOC104611204</name>
</gene>
<keyword evidence="7" id="KW-0695">RNA-directed DNA polymerase</keyword>
<dbReference type="STRING" id="4432.A0A1U8B9W8"/>
<dbReference type="InParanoid" id="A0A1U8B9W8"/>
<dbReference type="PROSITE" id="PS50878">
    <property type="entry name" value="RT_POL"/>
    <property type="match status" value="1"/>
</dbReference>
<dbReference type="RefSeq" id="XP_010276476.1">
    <property type="nucleotide sequence ID" value="XM_010278174.1"/>
</dbReference>
<dbReference type="OrthoDB" id="1933597at2759"/>
<evidence type="ECO:0000256" key="7">
    <source>
        <dbReference type="ARBA" id="ARBA00022918"/>
    </source>
</evidence>
<evidence type="ECO:0000256" key="2">
    <source>
        <dbReference type="ARBA" id="ARBA00022679"/>
    </source>
</evidence>
<dbReference type="FunFam" id="3.10.10.10:FF:000007">
    <property type="entry name" value="Retrovirus-related Pol polyprotein from transposon 17.6-like Protein"/>
    <property type="match status" value="1"/>
</dbReference>
<evidence type="ECO:0000256" key="5">
    <source>
        <dbReference type="ARBA" id="ARBA00022759"/>
    </source>
</evidence>
<feature type="region of interest" description="Disordered" evidence="8">
    <location>
        <begin position="25"/>
        <end position="78"/>
    </location>
</feature>
<dbReference type="GO" id="GO:0006508">
    <property type="term" value="P:proteolysis"/>
    <property type="evidence" value="ECO:0007669"/>
    <property type="project" value="UniProtKB-KW"/>
</dbReference>
<dbReference type="InterPro" id="IPR021109">
    <property type="entry name" value="Peptidase_aspartic_dom_sf"/>
</dbReference>
<dbReference type="InterPro" id="IPR043502">
    <property type="entry name" value="DNA/RNA_pol_sf"/>
</dbReference>
<dbReference type="InterPro" id="IPR043128">
    <property type="entry name" value="Rev_trsase/Diguanyl_cyclase"/>
</dbReference>
<keyword evidence="4" id="KW-0540">Nuclease</keyword>
<evidence type="ECO:0000256" key="3">
    <source>
        <dbReference type="ARBA" id="ARBA00022695"/>
    </source>
</evidence>
<keyword evidence="2" id="KW-0808">Transferase</keyword>
<evidence type="ECO:0000256" key="6">
    <source>
        <dbReference type="ARBA" id="ARBA00022801"/>
    </source>
</evidence>
<dbReference type="Proteomes" id="UP000189703">
    <property type="component" value="Unplaced"/>
</dbReference>
<dbReference type="InterPro" id="IPR053134">
    <property type="entry name" value="RNA-dir_DNA_polymerase"/>
</dbReference>
<dbReference type="InterPro" id="IPR000477">
    <property type="entry name" value="RT_dom"/>
</dbReference>
<dbReference type="Pfam" id="PF00078">
    <property type="entry name" value="RVT_1"/>
    <property type="match status" value="1"/>
</dbReference>
<feature type="domain" description="Reverse transcriptase" evidence="9">
    <location>
        <begin position="368"/>
        <end position="547"/>
    </location>
</feature>
<evidence type="ECO:0000313" key="10">
    <source>
        <dbReference type="Proteomes" id="UP000189703"/>
    </source>
</evidence>
<dbReference type="PANTHER" id="PTHR24559">
    <property type="entry name" value="TRANSPOSON TY3-I GAG-POL POLYPROTEIN"/>
    <property type="match status" value="1"/>
</dbReference>
<dbReference type="OMA" id="GAQWFTK"/>
<reference evidence="11" key="1">
    <citation type="submission" date="2025-08" db="UniProtKB">
        <authorList>
            <consortium name="RefSeq"/>
        </authorList>
    </citation>
    <scope>IDENTIFICATION</scope>
</reference>
<keyword evidence="10" id="KW-1185">Reference proteome</keyword>
<dbReference type="SUPFAM" id="SSF56672">
    <property type="entry name" value="DNA/RNA polymerases"/>
    <property type="match status" value="1"/>
</dbReference>
<dbReference type="eggNOG" id="KOG0017">
    <property type="taxonomic scope" value="Eukaryota"/>
</dbReference>